<feature type="non-terminal residue" evidence="1">
    <location>
        <position position="1"/>
    </location>
</feature>
<evidence type="ECO:0000313" key="1">
    <source>
        <dbReference type="EMBL" id="KAF2802815.1"/>
    </source>
</evidence>
<gene>
    <name evidence="1 3" type="ORF">BDZ99DRAFT_428249</name>
</gene>
<accession>A0A6A6Y3K9</accession>
<name>A0A6A6Y3K9_9PEZI</name>
<dbReference type="RefSeq" id="XP_033569779.1">
    <property type="nucleotide sequence ID" value="XM_033717186.1"/>
</dbReference>
<keyword evidence="2" id="KW-1185">Reference proteome</keyword>
<reference evidence="3" key="2">
    <citation type="submission" date="2020-04" db="EMBL/GenBank/DDBJ databases">
        <authorList>
            <consortium name="NCBI Genome Project"/>
        </authorList>
    </citation>
    <scope>NUCLEOTIDE SEQUENCE</scope>
    <source>
        <strain evidence="3">CBS 304.34</strain>
    </source>
</reference>
<dbReference type="Proteomes" id="UP000504636">
    <property type="component" value="Unplaced"/>
</dbReference>
<reference evidence="3" key="3">
    <citation type="submission" date="2025-04" db="UniProtKB">
        <authorList>
            <consortium name="RefSeq"/>
        </authorList>
    </citation>
    <scope>IDENTIFICATION</scope>
    <source>
        <strain evidence="3">CBS 304.34</strain>
    </source>
</reference>
<dbReference type="EMBL" id="MU003721">
    <property type="protein sequence ID" value="KAF2802815.1"/>
    <property type="molecule type" value="Genomic_DNA"/>
</dbReference>
<organism evidence="1">
    <name type="scientific">Mytilinidion resinicola</name>
    <dbReference type="NCBI Taxonomy" id="574789"/>
    <lineage>
        <taxon>Eukaryota</taxon>
        <taxon>Fungi</taxon>
        <taxon>Dikarya</taxon>
        <taxon>Ascomycota</taxon>
        <taxon>Pezizomycotina</taxon>
        <taxon>Dothideomycetes</taxon>
        <taxon>Pleosporomycetidae</taxon>
        <taxon>Mytilinidiales</taxon>
        <taxon>Mytilinidiaceae</taxon>
        <taxon>Mytilinidion</taxon>
    </lineage>
</organism>
<evidence type="ECO:0000313" key="3">
    <source>
        <dbReference type="RefSeq" id="XP_033569779.1"/>
    </source>
</evidence>
<dbReference type="OrthoDB" id="3785770at2759"/>
<sequence>IDRASQVLAQGLPLDVPRTYAALLEHAGGDVPPSQQYLTREEKKALIAFLLLISNLGHPV</sequence>
<reference evidence="1 3" key="1">
    <citation type="journal article" date="2020" name="Stud. Mycol.">
        <title>101 Dothideomycetes genomes: a test case for predicting lifestyles and emergence of pathogens.</title>
        <authorList>
            <person name="Haridas S."/>
            <person name="Albert R."/>
            <person name="Binder M."/>
            <person name="Bloem J."/>
            <person name="Labutti K."/>
            <person name="Salamov A."/>
            <person name="Andreopoulos B."/>
            <person name="Baker S."/>
            <person name="Barry K."/>
            <person name="Bills G."/>
            <person name="Bluhm B."/>
            <person name="Cannon C."/>
            <person name="Castanera R."/>
            <person name="Culley D."/>
            <person name="Daum C."/>
            <person name="Ezra D."/>
            <person name="Gonzalez J."/>
            <person name="Henrissat B."/>
            <person name="Kuo A."/>
            <person name="Liang C."/>
            <person name="Lipzen A."/>
            <person name="Lutzoni F."/>
            <person name="Magnuson J."/>
            <person name="Mondo S."/>
            <person name="Nolan M."/>
            <person name="Ohm R."/>
            <person name="Pangilinan J."/>
            <person name="Park H.-J."/>
            <person name="Ramirez L."/>
            <person name="Alfaro M."/>
            <person name="Sun H."/>
            <person name="Tritt A."/>
            <person name="Yoshinaga Y."/>
            <person name="Zwiers L.-H."/>
            <person name="Turgeon B."/>
            <person name="Goodwin S."/>
            <person name="Spatafora J."/>
            <person name="Crous P."/>
            <person name="Grigoriev I."/>
        </authorList>
    </citation>
    <scope>NUCLEOTIDE SEQUENCE</scope>
    <source>
        <strain evidence="1 3">CBS 304.34</strain>
    </source>
</reference>
<dbReference type="GeneID" id="54458079"/>
<evidence type="ECO:0000313" key="2">
    <source>
        <dbReference type="Proteomes" id="UP000504636"/>
    </source>
</evidence>
<dbReference type="AlphaFoldDB" id="A0A6A6Y3K9"/>
<proteinExistence type="predicted"/>
<protein>
    <submittedName>
        <fullName evidence="1 3">Uncharacterized protein</fullName>
    </submittedName>
</protein>